<evidence type="ECO:0000256" key="1">
    <source>
        <dbReference type="ARBA" id="ARBA00023015"/>
    </source>
</evidence>
<feature type="domain" description="HTH tetR-type" evidence="5">
    <location>
        <begin position="31"/>
        <end position="91"/>
    </location>
</feature>
<dbReference type="Gene3D" id="1.10.357.10">
    <property type="entry name" value="Tetracycline Repressor, domain 2"/>
    <property type="match status" value="1"/>
</dbReference>
<dbReference type="InterPro" id="IPR001647">
    <property type="entry name" value="HTH_TetR"/>
</dbReference>
<feature type="DNA-binding region" description="H-T-H motif" evidence="4">
    <location>
        <begin position="54"/>
        <end position="73"/>
    </location>
</feature>
<dbReference type="Proteomes" id="UP000316331">
    <property type="component" value="Unassembled WGS sequence"/>
</dbReference>
<dbReference type="InterPro" id="IPR009057">
    <property type="entry name" value="Homeodomain-like_sf"/>
</dbReference>
<evidence type="ECO:0000313" key="7">
    <source>
        <dbReference type="Proteomes" id="UP000316331"/>
    </source>
</evidence>
<evidence type="ECO:0000256" key="2">
    <source>
        <dbReference type="ARBA" id="ARBA00023125"/>
    </source>
</evidence>
<comment type="caution">
    <text evidence="6">The sequence shown here is derived from an EMBL/GenBank/DDBJ whole genome shotgun (WGS) entry which is preliminary data.</text>
</comment>
<accession>A0A543EV06</accession>
<dbReference type="EMBL" id="VFPG01000002">
    <property type="protein sequence ID" value="TQM25407.1"/>
    <property type="molecule type" value="Genomic_DNA"/>
</dbReference>
<dbReference type="OrthoDB" id="5242485at2"/>
<name>A0A543EV06_9NOCA</name>
<protein>
    <submittedName>
        <fullName evidence="6">TetR family transcriptional regulator</fullName>
    </submittedName>
</protein>
<evidence type="ECO:0000256" key="4">
    <source>
        <dbReference type="PROSITE-ProRule" id="PRU00335"/>
    </source>
</evidence>
<proteinExistence type="predicted"/>
<dbReference type="PRINTS" id="PR00455">
    <property type="entry name" value="HTHTETR"/>
</dbReference>
<dbReference type="PANTHER" id="PTHR30055:SF234">
    <property type="entry name" value="HTH-TYPE TRANSCRIPTIONAL REGULATOR BETI"/>
    <property type="match status" value="1"/>
</dbReference>
<keyword evidence="1" id="KW-0805">Transcription regulation</keyword>
<dbReference type="GO" id="GO:0003700">
    <property type="term" value="F:DNA-binding transcription factor activity"/>
    <property type="evidence" value="ECO:0007669"/>
    <property type="project" value="TreeGrafter"/>
</dbReference>
<sequence length="223" mass="24852">MRREQATIRPMALPRTGFAERHRATREAVLTSQRGRLITAMVESVRAKGYSATTLSDVVGRARVSRSTFYEHFANKEECFVEAVHTGIDIVATRIAEELAQLPTDADARAKIRSIVHTYCEMIVTEPDFAYVVLVESFKVDQAAVAYRDLAVDRFAELYRVFYRQERAADATLPELADDLIALIPEAIGERTRRTLVSDGPAKVPELAPLFVDFASTVLGLSC</sequence>
<evidence type="ECO:0000259" key="5">
    <source>
        <dbReference type="PROSITE" id="PS50977"/>
    </source>
</evidence>
<dbReference type="PANTHER" id="PTHR30055">
    <property type="entry name" value="HTH-TYPE TRANSCRIPTIONAL REGULATOR RUTR"/>
    <property type="match status" value="1"/>
</dbReference>
<dbReference type="SUPFAM" id="SSF46689">
    <property type="entry name" value="Homeodomain-like"/>
    <property type="match status" value="1"/>
</dbReference>
<keyword evidence="2 4" id="KW-0238">DNA-binding</keyword>
<dbReference type="InterPro" id="IPR050109">
    <property type="entry name" value="HTH-type_TetR-like_transc_reg"/>
</dbReference>
<organism evidence="6 7">
    <name type="scientific">Nocardia bhagyanarayanae</name>
    <dbReference type="NCBI Taxonomy" id="1215925"/>
    <lineage>
        <taxon>Bacteria</taxon>
        <taxon>Bacillati</taxon>
        <taxon>Actinomycetota</taxon>
        <taxon>Actinomycetes</taxon>
        <taxon>Mycobacteriales</taxon>
        <taxon>Nocardiaceae</taxon>
        <taxon>Nocardia</taxon>
    </lineage>
</organism>
<dbReference type="PROSITE" id="PS50977">
    <property type="entry name" value="HTH_TETR_2"/>
    <property type="match status" value="1"/>
</dbReference>
<evidence type="ECO:0000313" key="6">
    <source>
        <dbReference type="EMBL" id="TQM25407.1"/>
    </source>
</evidence>
<evidence type="ECO:0000256" key="3">
    <source>
        <dbReference type="ARBA" id="ARBA00023163"/>
    </source>
</evidence>
<gene>
    <name evidence="6" type="ORF">FB390_5555</name>
</gene>
<reference evidence="6 7" key="1">
    <citation type="submission" date="2019-06" db="EMBL/GenBank/DDBJ databases">
        <title>Sequencing the genomes of 1000 actinobacteria strains.</title>
        <authorList>
            <person name="Klenk H.-P."/>
        </authorList>
    </citation>
    <scope>NUCLEOTIDE SEQUENCE [LARGE SCALE GENOMIC DNA]</scope>
    <source>
        <strain evidence="6 7">DSM 103495</strain>
    </source>
</reference>
<keyword evidence="7" id="KW-1185">Reference proteome</keyword>
<keyword evidence="3" id="KW-0804">Transcription</keyword>
<dbReference type="Pfam" id="PF00440">
    <property type="entry name" value="TetR_N"/>
    <property type="match status" value="1"/>
</dbReference>
<dbReference type="AlphaFoldDB" id="A0A543EV06"/>
<dbReference type="GO" id="GO:0000976">
    <property type="term" value="F:transcription cis-regulatory region binding"/>
    <property type="evidence" value="ECO:0007669"/>
    <property type="project" value="TreeGrafter"/>
</dbReference>